<dbReference type="RefSeq" id="WP_204605439.1">
    <property type="nucleotide sequence ID" value="NZ_JBHSED010000032.1"/>
</dbReference>
<protein>
    <submittedName>
        <fullName evidence="2">Uncharacterized protein</fullName>
    </submittedName>
</protein>
<sequence length="155" mass="17762">MSLRRKVLSTILLLSFVIIGTYLILNQLIVLDRTSQTLGEYDYGLTSADVEVLVEGTGKQNITGNTVSTNVKIKALRWNNTSNNLAEGREIEVNEYFVVYKNRKVLSTLFVPGRSIYGMGTSYKRPKKGEQRIIHLKFNIETKQYWIMPEELVKK</sequence>
<feature type="transmembrane region" description="Helical" evidence="1">
    <location>
        <begin position="7"/>
        <end position="25"/>
    </location>
</feature>
<proteinExistence type="predicted"/>
<dbReference type="Proteomes" id="UP001595755">
    <property type="component" value="Unassembled WGS sequence"/>
</dbReference>
<gene>
    <name evidence="2" type="ORF">ACFO1S_14855</name>
</gene>
<organism evidence="2 3">
    <name type="scientific">Cohnella boryungensis</name>
    <dbReference type="NCBI Taxonomy" id="768479"/>
    <lineage>
        <taxon>Bacteria</taxon>
        <taxon>Bacillati</taxon>
        <taxon>Bacillota</taxon>
        <taxon>Bacilli</taxon>
        <taxon>Bacillales</taxon>
        <taxon>Paenibacillaceae</taxon>
        <taxon>Cohnella</taxon>
    </lineage>
</organism>
<comment type="caution">
    <text evidence="2">The sequence shown here is derived from an EMBL/GenBank/DDBJ whole genome shotgun (WGS) entry which is preliminary data.</text>
</comment>
<evidence type="ECO:0000256" key="1">
    <source>
        <dbReference type="SAM" id="Phobius"/>
    </source>
</evidence>
<keyword evidence="1" id="KW-0812">Transmembrane</keyword>
<evidence type="ECO:0000313" key="3">
    <source>
        <dbReference type="Proteomes" id="UP001595755"/>
    </source>
</evidence>
<keyword evidence="1" id="KW-0472">Membrane</keyword>
<evidence type="ECO:0000313" key="2">
    <source>
        <dbReference type="EMBL" id="MFC4304708.1"/>
    </source>
</evidence>
<keyword evidence="3" id="KW-1185">Reference proteome</keyword>
<accession>A0ABV8SAW0</accession>
<reference evidence="3" key="1">
    <citation type="journal article" date="2019" name="Int. J. Syst. Evol. Microbiol.">
        <title>The Global Catalogue of Microorganisms (GCM) 10K type strain sequencing project: providing services to taxonomists for standard genome sequencing and annotation.</title>
        <authorList>
            <consortium name="The Broad Institute Genomics Platform"/>
            <consortium name="The Broad Institute Genome Sequencing Center for Infectious Disease"/>
            <person name="Wu L."/>
            <person name="Ma J."/>
        </authorList>
    </citation>
    <scope>NUCLEOTIDE SEQUENCE [LARGE SCALE GENOMIC DNA]</scope>
    <source>
        <strain evidence="3">CGMCC 4.1641</strain>
    </source>
</reference>
<name>A0ABV8SAW0_9BACL</name>
<keyword evidence="1" id="KW-1133">Transmembrane helix</keyword>
<dbReference type="EMBL" id="JBHSED010000032">
    <property type="protein sequence ID" value="MFC4304708.1"/>
    <property type="molecule type" value="Genomic_DNA"/>
</dbReference>